<evidence type="ECO:0000256" key="1">
    <source>
        <dbReference type="ARBA" id="ARBA00004123"/>
    </source>
</evidence>
<dbReference type="SUPFAM" id="SSF47459">
    <property type="entry name" value="HLH, helix-loop-helix DNA-binding domain"/>
    <property type="match status" value="1"/>
</dbReference>
<dbReference type="CDD" id="cd11444">
    <property type="entry name" value="bHLH_AtIBH1_like"/>
    <property type="match status" value="1"/>
</dbReference>
<evidence type="ECO:0000256" key="4">
    <source>
        <dbReference type="ARBA" id="ARBA00023242"/>
    </source>
</evidence>
<sequence length="85" mass="10379">MRRRWCSYRRKRWLCKERRRRVMVLPMSRKTIRSPIERKLKKLESIVPGCKELDVDALFRETLNYILVLEFQVSVLTSLHNLYGL</sequence>
<dbReference type="InterPro" id="IPR036638">
    <property type="entry name" value="HLH_DNA-bd_sf"/>
</dbReference>
<dbReference type="GO" id="GO:0006355">
    <property type="term" value="P:regulation of DNA-templated transcription"/>
    <property type="evidence" value="ECO:0007669"/>
    <property type="project" value="InterPro"/>
</dbReference>
<gene>
    <name evidence="5" type="ORF">HUJ06_003787</name>
</gene>
<dbReference type="AlphaFoldDB" id="A0A822ZKZ5"/>
<keyword evidence="2" id="KW-0805">Transcription regulation</keyword>
<evidence type="ECO:0000313" key="5">
    <source>
        <dbReference type="EMBL" id="DAD45557.1"/>
    </source>
</evidence>
<protein>
    <submittedName>
        <fullName evidence="5">Uncharacterized protein</fullName>
    </submittedName>
</protein>
<dbReference type="Proteomes" id="UP000607653">
    <property type="component" value="Unassembled WGS sequence"/>
</dbReference>
<keyword evidence="6" id="KW-1185">Reference proteome</keyword>
<reference evidence="5 6" key="1">
    <citation type="journal article" date="2020" name="Mol. Biol. Evol.">
        <title>Distinct Expression and Methylation Patterns for Genes with Different Fates following a Single Whole-Genome Duplication in Flowering Plants.</title>
        <authorList>
            <person name="Shi T."/>
            <person name="Rahmani R.S."/>
            <person name="Gugger P.F."/>
            <person name="Wang M."/>
            <person name="Li H."/>
            <person name="Zhang Y."/>
            <person name="Li Z."/>
            <person name="Wang Q."/>
            <person name="Van de Peer Y."/>
            <person name="Marchal K."/>
            <person name="Chen J."/>
        </authorList>
    </citation>
    <scope>NUCLEOTIDE SEQUENCE [LARGE SCALE GENOMIC DNA]</scope>
    <source>
        <tissue evidence="5">Leaf</tissue>
    </source>
</reference>
<dbReference type="GO" id="GO:0005634">
    <property type="term" value="C:nucleus"/>
    <property type="evidence" value="ECO:0007669"/>
    <property type="project" value="UniProtKB-SubCell"/>
</dbReference>
<name>A0A822ZKZ5_NELNU</name>
<dbReference type="EMBL" id="DUZY01000007">
    <property type="protein sequence ID" value="DAD45557.1"/>
    <property type="molecule type" value="Genomic_DNA"/>
</dbReference>
<accession>A0A822ZKZ5</accession>
<keyword evidence="4" id="KW-0539">Nucleus</keyword>
<organism evidence="5 6">
    <name type="scientific">Nelumbo nucifera</name>
    <name type="common">Sacred lotus</name>
    <dbReference type="NCBI Taxonomy" id="4432"/>
    <lineage>
        <taxon>Eukaryota</taxon>
        <taxon>Viridiplantae</taxon>
        <taxon>Streptophyta</taxon>
        <taxon>Embryophyta</taxon>
        <taxon>Tracheophyta</taxon>
        <taxon>Spermatophyta</taxon>
        <taxon>Magnoliopsida</taxon>
        <taxon>Proteales</taxon>
        <taxon>Nelumbonaceae</taxon>
        <taxon>Nelumbo</taxon>
    </lineage>
</organism>
<proteinExistence type="predicted"/>
<keyword evidence="3" id="KW-0804">Transcription</keyword>
<dbReference type="PANTHER" id="PTHR33124:SF9">
    <property type="entry name" value="TRANSCRIPTION FACTOR"/>
    <property type="match status" value="1"/>
</dbReference>
<comment type="subcellular location">
    <subcellularLocation>
        <location evidence="1">Nucleus</location>
    </subcellularLocation>
</comment>
<dbReference type="InterPro" id="IPR044549">
    <property type="entry name" value="bHLH_AtIBH1-like"/>
</dbReference>
<dbReference type="PANTHER" id="PTHR33124">
    <property type="entry name" value="TRANSCRIPTION FACTOR IBH1-LIKE 1"/>
    <property type="match status" value="1"/>
</dbReference>
<dbReference type="GO" id="GO:0000976">
    <property type="term" value="F:transcription cis-regulatory region binding"/>
    <property type="evidence" value="ECO:0007669"/>
    <property type="project" value="UniProtKB-ARBA"/>
</dbReference>
<evidence type="ECO:0000256" key="2">
    <source>
        <dbReference type="ARBA" id="ARBA00023015"/>
    </source>
</evidence>
<evidence type="ECO:0000313" key="6">
    <source>
        <dbReference type="Proteomes" id="UP000607653"/>
    </source>
</evidence>
<evidence type="ECO:0000256" key="3">
    <source>
        <dbReference type="ARBA" id="ARBA00023163"/>
    </source>
</evidence>
<dbReference type="GO" id="GO:0046983">
    <property type="term" value="F:protein dimerization activity"/>
    <property type="evidence" value="ECO:0007669"/>
    <property type="project" value="InterPro"/>
</dbReference>
<comment type="caution">
    <text evidence="5">The sequence shown here is derived from an EMBL/GenBank/DDBJ whole genome shotgun (WGS) entry which is preliminary data.</text>
</comment>
<dbReference type="InterPro" id="IPR044660">
    <property type="entry name" value="IBH1-like"/>
</dbReference>